<evidence type="ECO:0000313" key="3">
    <source>
        <dbReference type="Proteomes" id="UP000234585"/>
    </source>
</evidence>
<organism evidence="2 3">
    <name type="scientific">Aspergillus candidus</name>
    <dbReference type="NCBI Taxonomy" id="41067"/>
    <lineage>
        <taxon>Eukaryota</taxon>
        <taxon>Fungi</taxon>
        <taxon>Dikarya</taxon>
        <taxon>Ascomycota</taxon>
        <taxon>Pezizomycotina</taxon>
        <taxon>Eurotiomycetes</taxon>
        <taxon>Eurotiomycetidae</taxon>
        <taxon>Eurotiales</taxon>
        <taxon>Aspergillaceae</taxon>
        <taxon>Aspergillus</taxon>
        <taxon>Aspergillus subgen. Circumdati</taxon>
    </lineage>
</organism>
<protein>
    <submittedName>
        <fullName evidence="2">Uncharacterized protein</fullName>
    </submittedName>
</protein>
<proteinExistence type="predicted"/>
<dbReference type="RefSeq" id="XP_024669718.1">
    <property type="nucleotide sequence ID" value="XM_024813616.1"/>
</dbReference>
<sequence>MISACQEFLTSAGDQGSIPCQGVSFCFAAIFVVFFTSSFLLFSLVTELELIARCQDTLVVDN</sequence>
<name>A0A2I2F554_ASPCN</name>
<dbReference type="Proteomes" id="UP000234585">
    <property type="component" value="Unassembled WGS sequence"/>
</dbReference>
<evidence type="ECO:0000313" key="2">
    <source>
        <dbReference type="EMBL" id="PLB35706.1"/>
    </source>
</evidence>
<evidence type="ECO:0000256" key="1">
    <source>
        <dbReference type="SAM" id="Phobius"/>
    </source>
</evidence>
<dbReference type="EMBL" id="KZ559159">
    <property type="protein sequence ID" value="PLB35706.1"/>
    <property type="molecule type" value="Genomic_DNA"/>
</dbReference>
<reference evidence="2 3" key="1">
    <citation type="submission" date="2017-12" db="EMBL/GenBank/DDBJ databases">
        <authorList>
            <consortium name="DOE Joint Genome Institute"/>
            <person name="Haridas S."/>
            <person name="Kjaerbolling I."/>
            <person name="Vesth T.C."/>
            <person name="Frisvad J.C."/>
            <person name="Nybo J.L."/>
            <person name="Theobald S."/>
            <person name="Kuo A."/>
            <person name="Bowyer P."/>
            <person name="Matsuda Y."/>
            <person name="Mondo S."/>
            <person name="Lyhne E.K."/>
            <person name="Kogle M.E."/>
            <person name="Clum A."/>
            <person name="Lipzen A."/>
            <person name="Salamov A."/>
            <person name="Ngan C.Y."/>
            <person name="Daum C."/>
            <person name="Chiniquy J."/>
            <person name="Barry K."/>
            <person name="LaButti K."/>
            <person name="Simmons B.A."/>
            <person name="Magnuson J.K."/>
            <person name="Mortensen U.H."/>
            <person name="Larsen T.O."/>
            <person name="Grigoriev I.V."/>
            <person name="Baker S.E."/>
            <person name="Andersen M.R."/>
            <person name="Nordberg H.P."/>
            <person name="Cantor M.N."/>
            <person name="Hua S.X."/>
        </authorList>
    </citation>
    <scope>NUCLEOTIDE SEQUENCE [LARGE SCALE GENOMIC DNA]</scope>
    <source>
        <strain evidence="2 3">CBS 102.13</strain>
    </source>
</reference>
<keyword evidence="1" id="KW-0812">Transmembrane</keyword>
<dbReference type="AlphaFoldDB" id="A0A2I2F554"/>
<keyword evidence="1" id="KW-1133">Transmembrane helix</keyword>
<keyword evidence="3" id="KW-1185">Reference proteome</keyword>
<dbReference type="GeneID" id="36520776"/>
<feature type="transmembrane region" description="Helical" evidence="1">
    <location>
        <begin position="22"/>
        <end position="45"/>
    </location>
</feature>
<gene>
    <name evidence="2" type="ORF">BDW47DRAFT_110010</name>
</gene>
<accession>A0A2I2F554</accession>
<keyword evidence="1" id="KW-0472">Membrane</keyword>